<evidence type="ECO:0000313" key="9">
    <source>
        <dbReference type="Proteomes" id="UP000594263"/>
    </source>
</evidence>
<dbReference type="FunFam" id="1.20.5.170:FF:000020">
    <property type="entry name" value="BZIP transcription factor"/>
    <property type="match status" value="1"/>
</dbReference>
<keyword evidence="4" id="KW-0804">Transcription</keyword>
<keyword evidence="2" id="KW-0805">Transcription regulation</keyword>
<name>A0A7N0UFL8_KALFE</name>
<feature type="region of interest" description="Disordered" evidence="6">
    <location>
        <begin position="1"/>
        <end position="25"/>
    </location>
</feature>
<feature type="domain" description="BZIP" evidence="7">
    <location>
        <begin position="3"/>
        <end position="51"/>
    </location>
</feature>
<evidence type="ECO:0000256" key="4">
    <source>
        <dbReference type="ARBA" id="ARBA00023163"/>
    </source>
</evidence>
<evidence type="ECO:0000256" key="5">
    <source>
        <dbReference type="ARBA" id="ARBA00023242"/>
    </source>
</evidence>
<feature type="compositionally biased region" description="Basic and acidic residues" evidence="6">
    <location>
        <begin position="86"/>
        <end position="98"/>
    </location>
</feature>
<reference evidence="8" key="1">
    <citation type="submission" date="2021-01" db="UniProtKB">
        <authorList>
            <consortium name="EnsemblPlants"/>
        </authorList>
    </citation>
    <scope>IDENTIFICATION</scope>
</reference>
<evidence type="ECO:0000313" key="8">
    <source>
        <dbReference type="EnsemblPlants" id="Kaladp0066s0007.1.v1.1.CDS.1"/>
    </source>
</evidence>
<feature type="region of interest" description="Disordered" evidence="6">
    <location>
        <begin position="86"/>
        <end position="129"/>
    </location>
</feature>
<feature type="compositionally biased region" description="Polar residues" evidence="6">
    <location>
        <begin position="104"/>
        <end position="115"/>
    </location>
</feature>
<sequence length="168" mass="18996">MADERKRKRMESNRESARRSRVKKQLQLQQVISDIDRFKRQNSEIASKIDETQGRCFAVETEMDQVSAQKAELEQRLRHLLSVADEAEKKLSRSEDVSRLSVELPSSRSNNWSDFSRNRSGLSNGDGGGSGSWMDALDFDLDLSLSPWRSSWMAPSPLIASAATMSQT</sequence>
<dbReference type="SMART" id="SM00338">
    <property type="entry name" value="BRLZ"/>
    <property type="match status" value="1"/>
</dbReference>
<keyword evidence="9" id="KW-1185">Reference proteome</keyword>
<evidence type="ECO:0000259" key="7">
    <source>
        <dbReference type="PROSITE" id="PS50217"/>
    </source>
</evidence>
<evidence type="ECO:0000256" key="2">
    <source>
        <dbReference type="ARBA" id="ARBA00023015"/>
    </source>
</evidence>
<dbReference type="Pfam" id="PF00170">
    <property type="entry name" value="bZIP_1"/>
    <property type="match status" value="1"/>
</dbReference>
<dbReference type="Proteomes" id="UP000594263">
    <property type="component" value="Unplaced"/>
</dbReference>
<dbReference type="CDD" id="cd14702">
    <property type="entry name" value="bZIP_plant_GBF1"/>
    <property type="match status" value="1"/>
</dbReference>
<dbReference type="PROSITE" id="PS00036">
    <property type="entry name" value="BZIP_BASIC"/>
    <property type="match status" value="1"/>
</dbReference>
<dbReference type="PANTHER" id="PTHR45764">
    <property type="entry name" value="BZIP TRANSCRIPTION FACTOR 44"/>
    <property type="match status" value="1"/>
</dbReference>
<dbReference type="InterPro" id="IPR045314">
    <property type="entry name" value="bZIP_plant_GBF1"/>
</dbReference>
<evidence type="ECO:0000256" key="3">
    <source>
        <dbReference type="ARBA" id="ARBA00023125"/>
    </source>
</evidence>
<dbReference type="GO" id="GO:0045893">
    <property type="term" value="P:positive regulation of DNA-templated transcription"/>
    <property type="evidence" value="ECO:0007669"/>
    <property type="project" value="TreeGrafter"/>
</dbReference>
<dbReference type="GO" id="GO:0003700">
    <property type="term" value="F:DNA-binding transcription factor activity"/>
    <property type="evidence" value="ECO:0007669"/>
    <property type="project" value="InterPro"/>
</dbReference>
<keyword evidence="3" id="KW-0238">DNA-binding</keyword>
<dbReference type="PROSITE" id="PS50217">
    <property type="entry name" value="BZIP"/>
    <property type="match status" value="1"/>
</dbReference>
<dbReference type="SUPFAM" id="SSF57959">
    <property type="entry name" value="Leucine zipper domain"/>
    <property type="match status" value="1"/>
</dbReference>
<dbReference type="EnsemblPlants" id="Kaladp0066s0007.1.v1.1">
    <property type="protein sequence ID" value="Kaladp0066s0007.1.v1.1.CDS.1"/>
    <property type="gene ID" value="Kaladp0066s0007.v1.1"/>
</dbReference>
<evidence type="ECO:0000256" key="1">
    <source>
        <dbReference type="ARBA" id="ARBA00004123"/>
    </source>
</evidence>
<protein>
    <recommendedName>
        <fullName evidence="7">BZIP domain-containing protein</fullName>
    </recommendedName>
</protein>
<dbReference type="GO" id="GO:0005634">
    <property type="term" value="C:nucleus"/>
    <property type="evidence" value="ECO:0007669"/>
    <property type="project" value="UniProtKB-SubCell"/>
</dbReference>
<keyword evidence="5" id="KW-0539">Nucleus</keyword>
<dbReference type="AlphaFoldDB" id="A0A7N0UFL8"/>
<dbReference type="Gramene" id="Kaladp0066s0007.1.v1.1">
    <property type="protein sequence ID" value="Kaladp0066s0007.1.v1.1.CDS.1"/>
    <property type="gene ID" value="Kaladp0066s0007.v1.1"/>
</dbReference>
<evidence type="ECO:0000256" key="6">
    <source>
        <dbReference type="SAM" id="MobiDB-lite"/>
    </source>
</evidence>
<proteinExistence type="predicted"/>
<dbReference type="GO" id="GO:0000976">
    <property type="term" value="F:transcription cis-regulatory region binding"/>
    <property type="evidence" value="ECO:0007669"/>
    <property type="project" value="TreeGrafter"/>
</dbReference>
<dbReference type="PANTHER" id="PTHR45764:SF34">
    <property type="entry name" value="BZIP TRANSCRIPTION FACTOR 53"/>
    <property type="match status" value="1"/>
</dbReference>
<dbReference type="InterPro" id="IPR046347">
    <property type="entry name" value="bZIP_sf"/>
</dbReference>
<dbReference type="InterPro" id="IPR004827">
    <property type="entry name" value="bZIP"/>
</dbReference>
<accession>A0A7N0UFL8</accession>
<dbReference type="GO" id="GO:0046982">
    <property type="term" value="F:protein heterodimerization activity"/>
    <property type="evidence" value="ECO:0007669"/>
    <property type="project" value="UniProtKB-ARBA"/>
</dbReference>
<comment type="subcellular location">
    <subcellularLocation>
        <location evidence="1">Nucleus</location>
    </subcellularLocation>
</comment>
<dbReference type="Gene3D" id="1.20.5.170">
    <property type="match status" value="1"/>
</dbReference>
<organism evidence="8 9">
    <name type="scientific">Kalanchoe fedtschenkoi</name>
    <name type="common">Lavender scallops</name>
    <name type="synonym">South American air plant</name>
    <dbReference type="NCBI Taxonomy" id="63787"/>
    <lineage>
        <taxon>Eukaryota</taxon>
        <taxon>Viridiplantae</taxon>
        <taxon>Streptophyta</taxon>
        <taxon>Embryophyta</taxon>
        <taxon>Tracheophyta</taxon>
        <taxon>Spermatophyta</taxon>
        <taxon>Magnoliopsida</taxon>
        <taxon>eudicotyledons</taxon>
        <taxon>Gunneridae</taxon>
        <taxon>Pentapetalae</taxon>
        <taxon>Saxifragales</taxon>
        <taxon>Crassulaceae</taxon>
        <taxon>Kalanchoe</taxon>
    </lineage>
</organism>